<proteinExistence type="predicted"/>
<evidence type="ECO:0000256" key="1">
    <source>
        <dbReference type="SAM" id="Phobius"/>
    </source>
</evidence>
<dbReference type="AlphaFoldDB" id="A0A238BYG2"/>
<organism evidence="2 3">
    <name type="scientific">Onchocerca flexuosa</name>
    <dbReference type="NCBI Taxonomy" id="387005"/>
    <lineage>
        <taxon>Eukaryota</taxon>
        <taxon>Metazoa</taxon>
        <taxon>Ecdysozoa</taxon>
        <taxon>Nematoda</taxon>
        <taxon>Chromadorea</taxon>
        <taxon>Rhabditida</taxon>
        <taxon>Spirurina</taxon>
        <taxon>Spiruromorpha</taxon>
        <taxon>Filarioidea</taxon>
        <taxon>Onchocercidae</taxon>
        <taxon>Onchocerca</taxon>
    </lineage>
</organism>
<reference evidence="2 3" key="1">
    <citation type="submission" date="2015-12" db="EMBL/GenBank/DDBJ databases">
        <title>Draft genome of the nematode, Onchocerca flexuosa.</title>
        <authorList>
            <person name="Mitreva M."/>
        </authorList>
    </citation>
    <scope>NUCLEOTIDE SEQUENCE [LARGE SCALE GENOMIC DNA]</scope>
    <source>
        <strain evidence="2">Red Deer</strain>
    </source>
</reference>
<sequence length="63" mass="7465">MMSSAFIISGILHFYTTIMFETALFLHFFNFHSFRGNFFIDQFAYFASATIFKIMNQVEQMKS</sequence>
<keyword evidence="1" id="KW-0812">Transmembrane</keyword>
<keyword evidence="1" id="KW-0472">Membrane</keyword>
<gene>
    <name evidence="2" type="ORF">X798_03228</name>
</gene>
<accession>A0A238BYG2</accession>
<protein>
    <submittedName>
        <fullName evidence="2">Uncharacterized protein</fullName>
    </submittedName>
</protein>
<dbReference type="EMBL" id="KZ269991">
    <property type="protein sequence ID" value="OZC09825.1"/>
    <property type="molecule type" value="Genomic_DNA"/>
</dbReference>
<keyword evidence="1" id="KW-1133">Transmembrane helix</keyword>
<dbReference type="Proteomes" id="UP000242913">
    <property type="component" value="Unassembled WGS sequence"/>
</dbReference>
<name>A0A238BYG2_9BILA</name>
<keyword evidence="3" id="KW-1185">Reference proteome</keyword>
<evidence type="ECO:0000313" key="2">
    <source>
        <dbReference type="EMBL" id="OZC09825.1"/>
    </source>
</evidence>
<evidence type="ECO:0000313" key="3">
    <source>
        <dbReference type="Proteomes" id="UP000242913"/>
    </source>
</evidence>
<feature type="transmembrane region" description="Helical" evidence="1">
    <location>
        <begin position="6"/>
        <end position="29"/>
    </location>
</feature>